<reference evidence="2 3" key="1">
    <citation type="submission" date="2017-12" db="EMBL/GenBank/DDBJ databases">
        <title>Comparative genomics of Botrytis spp.</title>
        <authorList>
            <person name="Valero-Jimenez C.A."/>
            <person name="Tapia P."/>
            <person name="Veloso J."/>
            <person name="Silva-Moreno E."/>
            <person name="Staats M."/>
            <person name="Valdes J.H."/>
            <person name="Van Kan J.A.L."/>
        </authorList>
    </citation>
    <scope>NUCLEOTIDE SEQUENCE [LARGE SCALE GENOMIC DNA]</scope>
    <source>
        <strain evidence="2 3">Bt9001</strain>
    </source>
</reference>
<protein>
    <submittedName>
        <fullName evidence="2">Uncharacterized protein</fullName>
    </submittedName>
</protein>
<evidence type="ECO:0000256" key="1">
    <source>
        <dbReference type="SAM" id="MobiDB-lite"/>
    </source>
</evidence>
<feature type="region of interest" description="Disordered" evidence="1">
    <location>
        <begin position="95"/>
        <end position="118"/>
    </location>
</feature>
<dbReference type="EMBL" id="PQXH01000034">
    <property type="protein sequence ID" value="TGO15932.1"/>
    <property type="molecule type" value="Genomic_DNA"/>
</dbReference>
<dbReference type="OrthoDB" id="10625676at2759"/>
<feature type="compositionally biased region" description="Basic and acidic residues" evidence="1">
    <location>
        <begin position="199"/>
        <end position="219"/>
    </location>
</feature>
<organism evidence="2 3">
    <name type="scientific">Botrytis tulipae</name>
    <dbReference type="NCBI Taxonomy" id="87230"/>
    <lineage>
        <taxon>Eukaryota</taxon>
        <taxon>Fungi</taxon>
        <taxon>Dikarya</taxon>
        <taxon>Ascomycota</taxon>
        <taxon>Pezizomycotina</taxon>
        <taxon>Leotiomycetes</taxon>
        <taxon>Helotiales</taxon>
        <taxon>Sclerotiniaceae</taxon>
        <taxon>Botrytis</taxon>
    </lineage>
</organism>
<dbReference type="Proteomes" id="UP000297777">
    <property type="component" value="Unassembled WGS sequence"/>
</dbReference>
<feature type="compositionally biased region" description="Low complexity" evidence="1">
    <location>
        <begin position="163"/>
        <end position="172"/>
    </location>
</feature>
<comment type="caution">
    <text evidence="2">The sequence shown here is derived from an EMBL/GenBank/DDBJ whole genome shotgun (WGS) entry which is preliminary data.</text>
</comment>
<proteinExistence type="predicted"/>
<evidence type="ECO:0000313" key="3">
    <source>
        <dbReference type="Proteomes" id="UP000297777"/>
    </source>
</evidence>
<gene>
    <name evidence="2" type="ORF">BTUL_0034g00560</name>
</gene>
<feature type="region of interest" description="Disordered" evidence="1">
    <location>
        <begin position="194"/>
        <end position="232"/>
    </location>
</feature>
<keyword evidence="3" id="KW-1185">Reference proteome</keyword>
<evidence type="ECO:0000313" key="2">
    <source>
        <dbReference type="EMBL" id="TGO15932.1"/>
    </source>
</evidence>
<name>A0A4Z1EYR5_9HELO</name>
<feature type="compositionally biased region" description="Basic and acidic residues" evidence="1">
    <location>
        <begin position="106"/>
        <end position="118"/>
    </location>
</feature>
<accession>A0A4Z1EYR5</accession>
<dbReference type="AlphaFoldDB" id="A0A4Z1EYR5"/>
<feature type="region of interest" description="Disordered" evidence="1">
    <location>
        <begin position="151"/>
        <end position="172"/>
    </location>
</feature>
<sequence>MFINSAFRVNLPIDDGSYEFVLKDLSQQVDYSRHIIEDQLKIWDAKSLRQNISINWQCTNRPVPAAQPAFSMVSAISALADEGVVFVAPEGISSGNDAASHGGGGRGDRERGRRGERRGKIEQMLCYANNRPKEIGSKPHPYFVQMTDGPSGLARGPAQEDVGGATAGASASAHDATLDSHILQLEEKFMAAHKNSVQRSKELEATPPAHKDSEDRKDAATFAPEALSAIEI</sequence>